<organism evidence="1 2">
    <name type="scientific">Diatraea saccharalis</name>
    <name type="common">sugarcane borer</name>
    <dbReference type="NCBI Taxonomy" id="40085"/>
    <lineage>
        <taxon>Eukaryota</taxon>
        <taxon>Metazoa</taxon>
        <taxon>Ecdysozoa</taxon>
        <taxon>Arthropoda</taxon>
        <taxon>Hexapoda</taxon>
        <taxon>Insecta</taxon>
        <taxon>Pterygota</taxon>
        <taxon>Neoptera</taxon>
        <taxon>Endopterygota</taxon>
        <taxon>Lepidoptera</taxon>
        <taxon>Glossata</taxon>
        <taxon>Ditrysia</taxon>
        <taxon>Pyraloidea</taxon>
        <taxon>Crambidae</taxon>
        <taxon>Crambinae</taxon>
        <taxon>Diatraea</taxon>
    </lineage>
</organism>
<accession>A0A9N9RDW6</accession>
<gene>
    <name evidence="1" type="ORF">DIATSA_LOCUS11933</name>
</gene>
<dbReference type="Proteomes" id="UP001153714">
    <property type="component" value="Chromosome 6"/>
</dbReference>
<sequence>MASSSRVCVNDPNHFCFICGEYMFKECRLNVTAFVNEAYKNYFGHPLEMKNKPWIPQKVCKTCVEFLRLWTNKKRNKFRYQTAMKEPMNHHDDCYFCLVNTTAINRKNRAKWEYPCIRSAYRRVLSPNISPEPQAGAPQDELVHLEANTHSSESEFECDLDTPKPFNQDELSDLIRDLGLPKSASELLPSRLKERNLVTKETKIYYYRTREQNLLKYFAEEDDFVFCKDVPGLMAAMALQNYVSKCDKPTFSIKGSYNFASLTYKTRTNKTICKKP</sequence>
<dbReference type="PANTHER" id="PTHR46114">
    <property type="entry name" value="APPLE DOMAIN-CONTAINING PROTEIN"/>
    <property type="match status" value="1"/>
</dbReference>
<proteinExistence type="predicted"/>
<evidence type="ECO:0000313" key="2">
    <source>
        <dbReference type="Proteomes" id="UP001153714"/>
    </source>
</evidence>
<dbReference type="OrthoDB" id="8063408at2759"/>
<dbReference type="AlphaFoldDB" id="A0A9N9RDW6"/>
<protein>
    <submittedName>
        <fullName evidence="1">Uncharacterized protein</fullName>
    </submittedName>
</protein>
<evidence type="ECO:0000313" key="1">
    <source>
        <dbReference type="EMBL" id="CAG9794568.1"/>
    </source>
</evidence>
<name>A0A9N9RDW6_9NEOP</name>
<reference evidence="1" key="1">
    <citation type="submission" date="2021-12" db="EMBL/GenBank/DDBJ databases">
        <authorList>
            <person name="King R."/>
        </authorList>
    </citation>
    <scope>NUCLEOTIDE SEQUENCE</scope>
</reference>
<keyword evidence="2" id="KW-1185">Reference proteome</keyword>
<reference evidence="1" key="2">
    <citation type="submission" date="2022-10" db="EMBL/GenBank/DDBJ databases">
        <authorList>
            <consortium name="ENA_rothamsted_submissions"/>
            <consortium name="culmorum"/>
            <person name="King R."/>
        </authorList>
    </citation>
    <scope>NUCLEOTIDE SEQUENCE</scope>
</reference>
<dbReference type="PANTHER" id="PTHR46114:SF2">
    <property type="entry name" value="CULLIN N-TERMINAL DOMAIN-CONTAINING PROTEIN"/>
    <property type="match status" value="1"/>
</dbReference>
<dbReference type="EMBL" id="OU893337">
    <property type="protein sequence ID" value="CAG9794568.1"/>
    <property type="molecule type" value="Genomic_DNA"/>
</dbReference>